<dbReference type="Proteomes" id="UP000248423">
    <property type="component" value="Unassembled WGS sequence"/>
</dbReference>
<sequence length="813" mass="89620">MGALTMCAGNRLVPLLLAVSRVISAQVDHSQYVNAFMGSEGPNSGQGYGGGDIFVGGARPFGVAKVGIDTTAANWSIAVLNGGWTPDGNVTAVSMMHESGTGGAPKYGLIPQMPLTSVASPVNLLDNLTYSQPRVGNDSASVGYFKTSLQNGVQIELSASRHAGIIQYSFPEGEKHVLVDISHYLPGSPGDSNSQFYVGGEIQIEDSGKEYTGYGTYIGGWNNGAPFTVYFYGEFSAAPETARTFTGTNTDPMPRYQNLANGGITQPTYGNVSDKATSGPMNDRIGALFSWDTESGTQISSRVGISFISTEKARSYITSEIPSWTLNDTVQSAVDEWNQDVFSKTRVSLGSTANMTRVRLLYSSLYFIHLMPSDRTGENPLWQSDEPFWDDFYTLWDIFRYTVSFYHIYQPTYYESMIRGLIDIWKHQGFLPDGRSGNWNGLVQGGSNADNVLADAYVKGLRGAINWTDGYAAMKTNAEIIPYNTWDATDLSASTKEGRGALGDCLELGYVSQDRNTRCISRTVEYSLNDFAVSQVAAEEKPSDQEKYLNRSAGWQYIWNADVQSLNFTGFLAPKFSNGSFNNSGYDPRYCYECEWLAYTYEAVPWEYSFVIPHDMETLIDFMGGADTFESRLDLLFEPNMSVQNLGANGAGITTIINIGNEPDFATPYLYNYINKQAKSVEKSRNLGYQYFRDEPYGVPGNSDAGAMNSWLLWQMLGIYPVVTQPVYLLVSPWFPDLNMTISGNQTLRITATGMDEGYHVQSVKINGQVWTKNWFEHDDVMTQGGTIEFVLGSDIKAWDTGSVPPSPGHRSI</sequence>
<keyword evidence="4" id="KW-0378">Hydrolase</keyword>
<dbReference type="GO" id="GO:0005634">
    <property type="term" value="C:nucleus"/>
    <property type="evidence" value="ECO:0007669"/>
    <property type="project" value="TreeGrafter"/>
</dbReference>
<dbReference type="AlphaFoldDB" id="A0A319ED00"/>
<dbReference type="NCBIfam" id="TIGR01180">
    <property type="entry name" value="aman2_put"/>
    <property type="match status" value="1"/>
</dbReference>
<evidence type="ECO:0000256" key="1">
    <source>
        <dbReference type="SAM" id="SignalP"/>
    </source>
</evidence>
<dbReference type="VEuPathDB" id="FungiDB:BO78DRAFT_366717"/>
<dbReference type="Gene3D" id="2.70.98.10">
    <property type="match status" value="1"/>
</dbReference>
<keyword evidence="1" id="KW-0732">Signal</keyword>
<dbReference type="PANTHER" id="PTHR12143:SF27">
    <property type="entry name" value="ALPHA-1,2-MANNOSIDASE FAMILY PROTEIN (AFU_ORTHOLOGUE AFUA_5G10520)"/>
    <property type="match status" value="1"/>
</dbReference>
<organism evidence="4 5">
    <name type="scientific">Aspergillus sclerotiicarbonarius (strain CBS 121057 / IBT 28362)</name>
    <dbReference type="NCBI Taxonomy" id="1448318"/>
    <lineage>
        <taxon>Eukaryota</taxon>
        <taxon>Fungi</taxon>
        <taxon>Dikarya</taxon>
        <taxon>Ascomycota</taxon>
        <taxon>Pezizomycotina</taxon>
        <taxon>Eurotiomycetes</taxon>
        <taxon>Eurotiomycetidae</taxon>
        <taxon>Eurotiales</taxon>
        <taxon>Aspergillaceae</taxon>
        <taxon>Aspergillus</taxon>
        <taxon>Aspergillus subgen. Circumdati</taxon>
    </lineage>
</organism>
<name>A0A319ED00_ASPSB</name>
<dbReference type="InterPro" id="IPR050883">
    <property type="entry name" value="PNGase"/>
</dbReference>
<dbReference type="Gene3D" id="1.20.1050.60">
    <property type="entry name" value="alpha-1,2-mannosidase"/>
    <property type="match status" value="1"/>
</dbReference>
<dbReference type="InterPro" id="IPR005887">
    <property type="entry name" value="GH92_a_mannosidase_put"/>
</dbReference>
<dbReference type="Gene3D" id="1.20.1610.10">
    <property type="entry name" value="alpha-1,2-mannosidases domains"/>
    <property type="match status" value="1"/>
</dbReference>
<dbReference type="PANTHER" id="PTHR12143">
    <property type="entry name" value="PEPTIDE N-GLYCANASE PNGASE -RELATED"/>
    <property type="match status" value="1"/>
</dbReference>
<keyword evidence="5" id="KW-1185">Reference proteome</keyword>
<feature type="domain" description="Glycosyl hydrolase family 92 N-terminal" evidence="3">
    <location>
        <begin position="32"/>
        <end position="306"/>
    </location>
</feature>
<dbReference type="OrthoDB" id="449263at2759"/>
<dbReference type="FunFam" id="2.70.98.10:FF:000028">
    <property type="entry name" value="Alpha-1,2-mannosidase family protein (AFU_orthologue AFUA_5G10520)"/>
    <property type="match status" value="1"/>
</dbReference>
<protein>
    <submittedName>
        <fullName evidence="4">Glycosyl hydrolase</fullName>
    </submittedName>
</protein>
<feature type="chain" id="PRO_5016323367" evidence="1">
    <location>
        <begin position="26"/>
        <end position="813"/>
    </location>
</feature>
<evidence type="ECO:0000313" key="4">
    <source>
        <dbReference type="EMBL" id="PYI07521.1"/>
    </source>
</evidence>
<dbReference type="InterPro" id="IPR012939">
    <property type="entry name" value="Glyco_hydro_92"/>
</dbReference>
<evidence type="ECO:0000313" key="5">
    <source>
        <dbReference type="Proteomes" id="UP000248423"/>
    </source>
</evidence>
<feature type="signal peptide" evidence="1">
    <location>
        <begin position="1"/>
        <end position="25"/>
    </location>
</feature>
<dbReference type="Pfam" id="PF07971">
    <property type="entry name" value="Glyco_hydro_92"/>
    <property type="match status" value="1"/>
</dbReference>
<gene>
    <name evidence="4" type="ORF">BO78DRAFT_366717</name>
</gene>
<dbReference type="Pfam" id="PF17678">
    <property type="entry name" value="Glyco_hydro_92N"/>
    <property type="match status" value="1"/>
</dbReference>
<dbReference type="GO" id="GO:0005829">
    <property type="term" value="C:cytosol"/>
    <property type="evidence" value="ECO:0007669"/>
    <property type="project" value="TreeGrafter"/>
</dbReference>
<dbReference type="GO" id="GO:0030246">
    <property type="term" value="F:carbohydrate binding"/>
    <property type="evidence" value="ECO:0007669"/>
    <property type="project" value="InterPro"/>
</dbReference>
<dbReference type="GO" id="GO:0000224">
    <property type="term" value="F:peptide-N4-(N-acetyl-beta-glucosaminyl)asparagine amidase activity"/>
    <property type="evidence" value="ECO:0007669"/>
    <property type="project" value="TreeGrafter"/>
</dbReference>
<evidence type="ECO:0000259" key="2">
    <source>
        <dbReference type="Pfam" id="PF07971"/>
    </source>
</evidence>
<reference evidence="4 5" key="1">
    <citation type="submission" date="2018-02" db="EMBL/GenBank/DDBJ databases">
        <title>The genomes of Aspergillus section Nigri reveals drivers in fungal speciation.</title>
        <authorList>
            <consortium name="DOE Joint Genome Institute"/>
            <person name="Vesth T.C."/>
            <person name="Nybo J."/>
            <person name="Theobald S."/>
            <person name="Brandl J."/>
            <person name="Frisvad J.C."/>
            <person name="Nielsen K.F."/>
            <person name="Lyhne E.K."/>
            <person name="Kogle M.E."/>
            <person name="Kuo A."/>
            <person name="Riley R."/>
            <person name="Clum A."/>
            <person name="Nolan M."/>
            <person name="Lipzen A."/>
            <person name="Salamov A."/>
            <person name="Henrissat B."/>
            <person name="Wiebenga A."/>
            <person name="De vries R.P."/>
            <person name="Grigoriev I.V."/>
            <person name="Mortensen U.H."/>
            <person name="Andersen M.R."/>
            <person name="Baker S.E."/>
        </authorList>
    </citation>
    <scope>NUCLEOTIDE SEQUENCE [LARGE SCALE GENOMIC DNA]</scope>
    <source>
        <strain evidence="4 5">CBS 121057</strain>
    </source>
</reference>
<proteinExistence type="predicted"/>
<dbReference type="InterPro" id="IPR041371">
    <property type="entry name" value="GH92_N"/>
</dbReference>
<dbReference type="FunFam" id="1.20.1050.60:FF:000002">
    <property type="entry name" value="Glycosyl hydrolase family 92"/>
    <property type="match status" value="1"/>
</dbReference>
<dbReference type="FunFam" id="3.30.2080.10:FF:000001">
    <property type="entry name" value="Alpha-1,2-mannosidase subfamily"/>
    <property type="match status" value="1"/>
</dbReference>
<dbReference type="STRING" id="1448318.A0A319ED00"/>
<evidence type="ECO:0000259" key="3">
    <source>
        <dbReference type="Pfam" id="PF17678"/>
    </source>
</evidence>
<dbReference type="Gene3D" id="3.30.2080.10">
    <property type="entry name" value="GH92 mannosidase domain"/>
    <property type="match status" value="1"/>
</dbReference>
<dbReference type="InterPro" id="IPR014718">
    <property type="entry name" value="GH-type_carb-bd"/>
</dbReference>
<dbReference type="GO" id="GO:0006516">
    <property type="term" value="P:glycoprotein catabolic process"/>
    <property type="evidence" value="ECO:0007669"/>
    <property type="project" value="TreeGrafter"/>
</dbReference>
<dbReference type="EMBL" id="KZ826341">
    <property type="protein sequence ID" value="PYI07521.1"/>
    <property type="molecule type" value="Genomic_DNA"/>
</dbReference>
<feature type="domain" description="Glycosyl hydrolase family 92" evidence="2">
    <location>
        <begin position="312"/>
        <end position="793"/>
    </location>
</feature>
<accession>A0A319ED00</accession>